<dbReference type="Pfam" id="PF05973">
    <property type="entry name" value="Gp49"/>
    <property type="match status" value="1"/>
</dbReference>
<reference evidence="1 2" key="1">
    <citation type="submission" date="2018-03" db="EMBL/GenBank/DDBJ databases">
        <title>Genomic Encyclopedia of Archaeal and Bacterial Type Strains, Phase II (KMG-II): from individual species to whole genera.</title>
        <authorList>
            <person name="Goeker M."/>
        </authorList>
    </citation>
    <scope>NUCLEOTIDE SEQUENCE [LARGE SCALE GENOMIC DNA]</scope>
    <source>
        <strain evidence="1 2">DSM 24859</strain>
    </source>
</reference>
<protein>
    <submittedName>
        <fullName evidence="1">Phage derived Gp49-like protein DUF891</fullName>
    </submittedName>
</protein>
<gene>
    <name evidence="1" type="ORF">CLV51_101673</name>
</gene>
<dbReference type="AlphaFoldDB" id="A0A2P8HT13"/>
<evidence type="ECO:0000313" key="2">
    <source>
        <dbReference type="Proteomes" id="UP000240971"/>
    </source>
</evidence>
<sequence length="113" mass="13663">MLEPKFNVQFLANAANYLDEIDKRAREKIYANIYKARYNTDPELLKKLRDDIWEFRTHYEGIQYRMLAFWDKTSPGNTLVIATHGFIKKQDKIPNKEIDRAIKIRQQYFENKF</sequence>
<dbReference type="OrthoDB" id="573082at2"/>
<keyword evidence="2" id="KW-1185">Reference proteome</keyword>
<name>A0A2P8HT13_CHINA</name>
<dbReference type="EMBL" id="PYAW01000001">
    <property type="protein sequence ID" value="PSL49342.1"/>
    <property type="molecule type" value="Genomic_DNA"/>
</dbReference>
<dbReference type="RefSeq" id="WP_106526583.1">
    <property type="nucleotide sequence ID" value="NZ_PYAW01000001.1"/>
</dbReference>
<comment type="caution">
    <text evidence="1">The sequence shown here is derived from an EMBL/GenBank/DDBJ whole genome shotgun (WGS) entry which is preliminary data.</text>
</comment>
<accession>A0A2P8HT13</accession>
<dbReference type="InterPro" id="IPR009241">
    <property type="entry name" value="HigB-like"/>
</dbReference>
<evidence type="ECO:0000313" key="1">
    <source>
        <dbReference type="EMBL" id="PSL49342.1"/>
    </source>
</evidence>
<dbReference type="Proteomes" id="UP000240971">
    <property type="component" value="Unassembled WGS sequence"/>
</dbReference>
<proteinExistence type="predicted"/>
<organism evidence="1 2">
    <name type="scientific">Chitinophaga niastensis</name>
    <dbReference type="NCBI Taxonomy" id="536980"/>
    <lineage>
        <taxon>Bacteria</taxon>
        <taxon>Pseudomonadati</taxon>
        <taxon>Bacteroidota</taxon>
        <taxon>Chitinophagia</taxon>
        <taxon>Chitinophagales</taxon>
        <taxon>Chitinophagaceae</taxon>
        <taxon>Chitinophaga</taxon>
    </lineage>
</organism>